<evidence type="ECO:0000313" key="1">
    <source>
        <dbReference type="EMBL" id="VEH99746.1"/>
    </source>
</evidence>
<protein>
    <submittedName>
        <fullName evidence="1">Uncharacterized protein</fullName>
    </submittedName>
</protein>
<reference evidence="1 2" key="1">
    <citation type="submission" date="2018-12" db="EMBL/GenBank/DDBJ databases">
        <authorList>
            <consortium name="Pathogen Informatics"/>
        </authorList>
    </citation>
    <scope>NUCLEOTIDE SEQUENCE [LARGE SCALE GENOMIC DNA]</scope>
    <source>
        <strain evidence="1 2">NCTC13489</strain>
    </source>
</reference>
<evidence type="ECO:0000313" key="2">
    <source>
        <dbReference type="Proteomes" id="UP000270036"/>
    </source>
</evidence>
<organism evidence="1 2">
    <name type="scientific">Kaistella antarctica</name>
    <dbReference type="NCBI Taxonomy" id="266748"/>
    <lineage>
        <taxon>Bacteria</taxon>
        <taxon>Pseudomonadati</taxon>
        <taxon>Bacteroidota</taxon>
        <taxon>Flavobacteriia</taxon>
        <taxon>Flavobacteriales</taxon>
        <taxon>Weeksellaceae</taxon>
        <taxon>Chryseobacterium group</taxon>
        <taxon>Kaistella</taxon>
    </lineage>
</organism>
<gene>
    <name evidence="1" type="ORF">NCTC13489_01706</name>
</gene>
<dbReference type="KEGG" id="cant:NCTC13489_01706"/>
<dbReference type="EMBL" id="LR134441">
    <property type="protein sequence ID" value="VEH99746.1"/>
    <property type="molecule type" value="Genomic_DNA"/>
</dbReference>
<accession>A0A3S4YK66</accession>
<dbReference type="AlphaFoldDB" id="A0A3S4YK66"/>
<dbReference type="Proteomes" id="UP000270036">
    <property type="component" value="Chromosome"/>
</dbReference>
<proteinExistence type="predicted"/>
<name>A0A3S4YK66_9FLAO</name>
<sequence length="37" mass="4381">MIDLKRIVNILFFGNVVNKKLLNYISSNYFFKSLDVN</sequence>